<dbReference type="InterPro" id="IPR040371">
    <property type="entry name" value="RMC1"/>
</dbReference>
<dbReference type="WBParaSite" id="ALUE_0000561701-mRNA-1">
    <property type="protein sequence ID" value="ALUE_0000561701-mRNA-1"/>
    <property type="gene ID" value="ALUE_0000561701"/>
</dbReference>
<protein>
    <submittedName>
        <fullName evidence="4">Mic1 domain-containing protein</fullName>
    </submittedName>
</protein>
<dbReference type="GO" id="GO:0005765">
    <property type="term" value="C:lysosomal membrane"/>
    <property type="evidence" value="ECO:0007669"/>
    <property type="project" value="TreeGrafter"/>
</dbReference>
<evidence type="ECO:0000259" key="1">
    <source>
        <dbReference type="Pfam" id="PF07035"/>
    </source>
</evidence>
<accession>A0A0M3HSV1</accession>
<dbReference type="GO" id="GO:0010506">
    <property type="term" value="P:regulation of autophagy"/>
    <property type="evidence" value="ECO:0007669"/>
    <property type="project" value="InterPro"/>
</dbReference>
<dbReference type="InterPro" id="IPR009755">
    <property type="entry name" value="RMC1_C"/>
</dbReference>
<feature type="domain" description="Regulator of MON1-CCZ1 complex N-terminal" evidence="2">
    <location>
        <begin position="20"/>
        <end position="150"/>
    </location>
</feature>
<dbReference type="GO" id="GO:0035658">
    <property type="term" value="C:Mon1-Ccz1 complex"/>
    <property type="evidence" value="ECO:0007669"/>
    <property type="project" value="InterPro"/>
</dbReference>
<name>A0A0M3HSV1_ASCLU</name>
<sequence>MLGLGEQWVAFEASSTLSDIFFDDVNQKICTVRGNGALGVTAKGLYSRDVVSFRMKDSGKIKIMKFSPDQRVASVQCEESSVDFVCVSPSGDGTVCAQFSQSTKMRSARIVGLEWVASNQILFVTNQASGLLFVFVALGLELYQVNVEKKNTKLLKTYNISLYWFIYYPKSQLLIASTGVSGALLNPFVIQNGVLHRLPKFEVDFGCSNAKTNLIEREVTVASVYGSLYVMVLRYSLRDSSTSDVAMYKLGGEGNEECPLTHTLALARTGAFAIHVIDNVIVVHHQTSATSLLFDIRVGDMQRSGVIVHRPLMSVSLTRCDRLASEYHGEIPLYSPSWVIFAPNLIVDASIGIFSTVSLYAEYAEPAFTNKCDFLQFVLNRRSTKDLFLEKFKSLLINNQLTLKEISKVFSWIVEPYVKRLISPLKYTENIAKYALIADAYEPLIIEQSDMVSRVFLLANECPSIDKQRFVQCMLQYLLSLQENAIDPEPYFLNEILVPAMVAAGELNRLQQFLHYRVIPDAKQLAFQLLSHEAKHAPLIQLAVDMLARLGTAAEEIVEVLLSRGQLVDAIRFLDGLSPSEKINSMKLLENAWKQDRQVRYAVFSYLQDRSTRSRYSNFTNSEQYDDYLRRFKALFTNDEVEAAKRDSQFAVVLPE</sequence>
<dbReference type="GO" id="GO:0031902">
    <property type="term" value="C:late endosome membrane"/>
    <property type="evidence" value="ECO:0007669"/>
    <property type="project" value="TreeGrafter"/>
</dbReference>
<dbReference type="PANTHER" id="PTHR12897">
    <property type="entry name" value="COLON CANCER-ASSOCIATED PROTEIN MIC1"/>
    <property type="match status" value="1"/>
</dbReference>
<dbReference type="PANTHER" id="PTHR12897:SF4">
    <property type="entry name" value="REGULATOR OF MON1-CCZ1 COMPLEX"/>
    <property type="match status" value="1"/>
</dbReference>
<dbReference type="AlphaFoldDB" id="A0A0M3HSV1"/>
<dbReference type="Pfam" id="PF21029">
    <property type="entry name" value="RMC1_N"/>
    <property type="match status" value="1"/>
</dbReference>
<dbReference type="Pfam" id="PF07035">
    <property type="entry name" value="RMC1_C"/>
    <property type="match status" value="1"/>
</dbReference>
<proteinExistence type="predicted"/>
<evidence type="ECO:0000259" key="2">
    <source>
        <dbReference type="Pfam" id="PF21029"/>
    </source>
</evidence>
<dbReference type="Proteomes" id="UP000036681">
    <property type="component" value="Unplaced"/>
</dbReference>
<evidence type="ECO:0000313" key="4">
    <source>
        <dbReference type="WBParaSite" id="ALUE_0000561701-mRNA-1"/>
    </source>
</evidence>
<dbReference type="InterPro" id="IPR049040">
    <property type="entry name" value="RMC1_N"/>
</dbReference>
<feature type="domain" description="Mic1" evidence="1">
    <location>
        <begin position="381"/>
        <end position="617"/>
    </location>
</feature>
<keyword evidence="3" id="KW-1185">Reference proteome</keyword>
<reference evidence="4" key="1">
    <citation type="submission" date="2017-02" db="UniProtKB">
        <authorList>
            <consortium name="WormBaseParasite"/>
        </authorList>
    </citation>
    <scope>IDENTIFICATION</scope>
</reference>
<evidence type="ECO:0000313" key="3">
    <source>
        <dbReference type="Proteomes" id="UP000036681"/>
    </source>
</evidence>
<organism evidence="3 4">
    <name type="scientific">Ascaris lumbricoides</name>
    <name type="common">Giant roundworm</name>
    <dbReference type="NCBI Taxonomy" id="6252"/>
    <lineage>
        <taxon>Eukaryota</taxon>
        <taxon>Metazoa</taxon>
        <taxon>Ecdysozoa</taxon>
        <taxon>Nematoda</taxon>
        <taxon>Chromadorea</taxon>
        <taxon>Rhabditida</taxon>
        <taxon>Spirurina</taxon>
        <taxon>Ascaridomorpha</taxon>
        <taxon>Ascaridoidea</taxon>
        <taxon>Ascarididae</taxon>
        <taxon>Ascaris</taxon>
    </lineage>
</organism>